<organism evidence="1 2">
    <name type="scientific">Nephila pilipes</name>
    <name type="common">Giant wood spider</name>
    <name type="synonym">Nephila maculata</name>
    <dbReference type="NCBI Taxonomy" id="299642"/>
    <lineage>
        <taxon>Eukaryota</taxon>
        <taxon>Metazoa</taxon>
        <taxon>Ecdysozoa</taxon>
        <taxon>Arthropoda</taxon>
        <taxon>Chelicerata</taxon>
        <taxon>Arachnida</taxon>
        <taxon>Araneae</taxon>
        <taxon>Araneomorphae</taxon>
        <taxon>Entelegynae</taxon>
        <taxon>Araneoidea</taxon>
        <taxon>Nephilidae</taxon>
        <taxon>Nephila</taxon>
    </lineage>
</organism>
<dbReference type="EMBL" id="BMAW01100948">
    <property type="protein sequence ID" value="GFS97398.1"/>
    <property type="molecule type" value="Genomic_DNA"/>
</dbReference>
<keyword evidence="2" id="KW-1185">Reference proteome</keyword>
<evidence type="ECO:0000313" key="1">
    <source>
        <dbReference type="EMBL" id="GFS97398.1"/>
    </source>
</evidence>
<accession>A0A8X6TBJ7</accession>
<gene>
    <name evidence="1" type="primary">X975_00807</name>
    <name evidence="1" type="ORF">NPIL_187251</name>
</gene>
<dbReference type="Gene3D" id="3.10.10.10">
    <property type="entry name" value="HIV Type 1 Reverse Transcriptase, subunit A, domain 1"/>
    <property type="match status" value="1"/>
</dbReference>
<dbReference type="AlphaFoldDB" id="A0A8X6TBJ7"/>
<dbReference type="Proteomes" id="UP000887013">
    <property type="component" value="Unassembled WGS sequence"/>
</dbReference>
<proteinExistence type="predicted"/>
<reference evidence="1" key="1">
    <citation type="submission" date="2020-08" db="EMBL/GenBank/DDBJ databases">
        <title>Multicomponent nature underlies the extraordinary mechanical properties of spider dragline silk.</title>
        <authorList>
            <person name="Kono N."/>
            <person name="Nakamura H."/>
            <person name="Mori M."/>
            <person name="Yoshida Y."/>
            <person name="Ohtoshi R."/>
            <person name="Malay A.D."/>
            <person name="Moran D.A.P."/>
            <person name="Tomita M."/>
            <person name="Numata K."/>
            <person name="Arakawa K."/>
        </authorList>
    </citation>
    <scope>NUCLEOTIDE SEQUENCE</scope>
</reference>
<dbReference type="OrthoDB" id="6467460at2759"/>
<dbReference type="InterPro" id="IPR043502">
    <property type="entry name" value="DNA/RNA_pol_sf"/>
</dbReference>
<protein>
    <submittedName>
        <fullName evidence="1">Retrovirus-related Pol polyprotein from transposon opus</fullName>
    </submittedName>
</protein>
<name>A0A8X6TBJ7_NEPPI</name>
<dbReference type="GO" id="GO:0071897">
    <property type="term" value="P:DNA biosynthetic process"/>
    <property type="evidence" value="ECO:0007669"/>
    <property type="project" value="UniProtKB-ARBA"/>
</dbReference>
<dbReference type="SUPFAM" id="SSF56672">
    <property type="entry name" value="DNA/RNA polymerases"/>
    <property type="match status" value="1"/>
</dbReference>
<evidence type="ECO:0000313" key="2">
    <source>
        <dbReference type="Proteomes" id="UP000887013"/>
    </source>
</evidence>
<sequence>MFGVYETVLIPNTERKKSHYFIVPIVYRREVERQAKELIDLNFTEPSESKIAHPIVSLTKCDSVVWMCIGFRTLNAVAKETVFPVKDL</sequence>
<comment type="caution">
    <text evidence="1">The sequence shown here is derived from an EMBL/GenBank/DDBJ whole genome shotgun (WGS) entry which is preliminary data.</text>
</comment>